<dbReference type="PANTHER" id="PTHR14732:SF0">
    <property type="entry name" value="RNA POLYMERASE II SUBUNIT B1 CTD PHOSPHATASE RPAP2-RELATED"/>
    <property type="match status" value="1"/>
</dbReference>
<keyword evidence="15" id="KW-1185">Reference proteome</keyword>
<dbReference type="EC" id="3.1.3.16" evidence="12"/>
<feature type="domain" description="RTR1-type" evidence="13">
    <location>
        <begin position="50"/>
        <end position="136"/>
    </location>
</feature>
<dbReference type="EMBL" id="LT598468">
    <property type="protein sequence ID" value="SCV03994.1"/>
    <property type="molecule type" value="Genomic_DNA"/>
</dbReference>
<dbReference type="OrthoDB" id="2590500at2759"/>
<evidence type="ECO:0000256" key="10">
    <source>
        <dbReference type="ARBA" id="ARBA00048336"/>
    </source>
</evidence>
<evidence type="ECO:0000256" key="6">
    <source>
        <dbReference type="ARBA" id="ARBA00022833"/>
    </source>
</evidence>
<dbReference type="GO" id="GO:0043175">
    <property type="term" value="F:RNA polymerase core enzyme binding"/>
    <property type="evidence" value="ECO:0007669"/>
    <property type="project" value="UniProtKB-UniRule"/>
</dbReference>
<dbReference type="GO" id="GO:0008420">
    <property type="term" value="F:RNA polymerase II CTD heptapeptide repeat phosphatase activity"/>
    <property type="evidence" value="ECO:0007669"/>
    <property type="project" value="UniProtKB-UniRule"/>
</dbReference>
<name>A0A1G4KHM9_9SACH</name>
<keyword evidence="6 12" id="KW-0862">Zinc</keyword>
<dbReference type="InterPro" id="IPR038534">
    <property type="entry name" value="Rtr1/RPAP2_sf"/>
</dbReference>
<keyword evidence="5 12" id="KW-0378">Hydrolase</keyword>
<dbReference type="AlphaFoldDB" id="A0A1G4KHM9"/>
<dbReference type="GO" id="GO:0008270">
    <property type="term" value="F:zinc ion binding"/>
    <property type="evidence" value="ECO:0007669"/>
    <property type="project" value="UniProtKB-KW"/>
</dbReference>
<evidence type="ECO:0000256" key="8">
    <source>
        <dbReference type="ARBA" id="ARBA00023242"/>
    </source>
</evidence>
<evidence type="ECO:0000256" key="2">
    <source>
        <dbReference type="ARBA" id="ARBA00005676"/>
    </source>
</evidence>
<evidence type="ECO:0000313" key="14">
    <source>
        <dbReference type="EMBL" id="SCV03994.1"/>
    </source>
</evidence>
<evidence type="ECO:0000256" key="1">
    <source>
        <dbReference type="ARBA" id="ARBA00004123"/>
    </source>
</evidence>
<dbReference type="PROSITE" id="PS51479">
    <property type="entry name" value="ZF_RTR1"/>
    <property type="match status" value="1"/>
</dbReference>
<evidence type="ECO:0000256" key="11">
    <source>
        <dbReference type="PROSITE-ProRule" id="PRU00812"/>
    </source>
</evidence>
<evidence type="ECO:0000313" key="15">
    <source>
        <dbReference type="Proteomes" id="UP000191024"/>
    </source>
</evidence>
<comment type="catalytic activity">
    <reaction evidence="9 12">
        <text>O-phospho-L-seryl-[protein] + H2O = L-seryl-[protein] + phosphate</text>
        <dbReference type="Rhea" id="RHEA:20629"/>
        <dbReference type="Rhea" id="RHEA-COMP:9863"/>
        <dbReference type="Rhea" id="RHEA-COMP:11604"/>
        <dbReference type="ChEBI" id="CHEBI:15377"/>
        <dbReference type="ChEBI" id="CHEBI:29999"/>
        <dbReference type="ChEBI" id="CHEBI:43474"/>
        <dbReference type="ChEBI" id="CHEBI:83421"/>
        <dbReference type="EC" id="3.1.3.16"/>
    </reaction>
</comment>
<dbReference type="GO" id="GO:0005737">
    <property type="term" value="C:cytoplasm"/>
    <property type="evidence" value="ECO:0007669"/>
    <property type="project" value="TreeGrafter"/>
</dbReference>
<dbReference type="Gene3D" id="1.25.40.820">
    <property type="match status" value="1"/>
</dbReference>
<evidence type="ECO:0000259" key="13">
    <source>
        <dbReference type="PROSITE" id="PS51479"/>
    </source>
</evidence>
<dbReference type="Pfam" id="PF04181">
    <property type="entry name" value="RPAP2_Rtr1"/>
    <property type="match status" value="1"/>
</dbReference>
<comment type="function">
    <text evidence="12">Putative RNA polymerase II subunit B1 C-terminal domain (CTD) phosphatase involved in RNA polymerase II transcription regulation.</text>
</comment>
<dbReference type="GO" id="GO:0005634">
    <property type="term" value="C:nucleus"/>
    <property type="evidence" value="ECO:0007669"/>
    <property type="project" value="UniProtKB-SubCell"/>
</dbReference>
<evidence type="ECO:0000256" key="9">
    <source>
        <dbReference type="ARBA" id="ARBA00047761"/>
    </source>
</evidence>
<comment type="subcellular location">
    <subcellularLocation>
        <location evidence="1 12">Nucleus</location>
    </subcellularLocation>
</comment>
<evidence type="ECO:0000256" key="12">
    <source>
        <dbReference type="RuleBase" id="RU367080"/>
    </source>
</evidence>
<evidence type="ECO:0000256" key="7">
    <source>
        <dbReference type="ARBA" id="ARBA00022912"/>
    </source>
</evidence>
<gene>
    <name evidence="14" type="ORF">LAMI_0H12596G</name>
</gene>
<reference evidence="15" key="1">
    <citation type="submission" date="2016-03" db="EMBL/GenBank/DDBJ databases">
        <authorList>
            <person name="Devillers H."/>
        </authorList>
    </citation>
    <scope>NUCLEOTIDE SEQUENCE [LARGE SCALE GENOMIC DNA]</scope>
</reference>
<dbReference type="STRING" id="1230905.A0A1G4KHM9"/>
<keyword evidence="3 12" id="KW-0479">Metal-binding</keyword>
<evidence type="ECO:0000256" key="5">
    <source>
        <dbReference type="ARBA" id="ARBA00022801"/>
    </source>
</evidence>
<keyword evidence="4 12" id="KW-0863">Zinc-finger</keyword>
<dbReference type="Proteomes" id="UP000191024">
    <property type="component" value="Chromosome H"/>
</dbReference>
<accession>A0A1G4KHM9</accession>
<keyword evidence="7 12" id="KW-0904">Protein phosphatase</keyword>
<dbReference type="InterPro" id="IPR007308">
    <property type="entry name" value="Rtr1/RPAP2_dom"/>
</dbReference>
<sequence length="221" mass="25649">MVTVEQIKGQVLKPYLNRKQLSLKESELISLELIDLLSESSCDDDQTLKYVGRFLTKDAYQDLSEERNLNKKCVYPRCELQQGRLRDLYGGNNTATRFLKENNPYAYLTFFCSKFHYRCSQFFQAQLSDEALFARTGVLQDEYDQDDQKITLLNELISNERHDKNELVNIIKGFESMHLTSPSKTSDKELEEDLSEWLADIKIQEVEKPAPWGDLGVRGET</sequence>
<protein>
    <recommendedName>
        <fullName evidence="12">RNA polymerase II subunit B1 CTD phosphatase RPAP2 homolog</fullName>
        <ecNumber evidence="12">3.1.3.16</ecNumber>
    </recommendedName>
</protein>
<dbReference type="PANTHER" id="PTHR14732">
    <property type="entry name" value="RNA POLYMERASE II SUBUNIT B1 CTD PHOSPHATASE RPAP2-RELATED"/>
    <property type="match status" value="1"/>
</dbReference>
<comment type="similarity">
    <text evidence="2 11 12">Belongs to the RPAP2 family.</text>
</comment>
<dbReference type="InterPro" id="IPR039693">
    <property type="entry name" value="Rtr1/RPAP2"/>
</dbReference>
<evidence type="ECO:0000256" key="4">
    <source>
        <dbReference type="ARBA" id="ARBA00022771"/>
    </source>
</evidence>
<comment type="catalytic activity">
    <reaction evidence="10 12">
        <text>O-phospho-L-threonyl-[protein] + H2O = L-threonyl-[protein] + phosphate</text>
        <dbReference type="Rhea" id="RHEA:47004"/>
        <dbReference type="Rhea" id="RHEA-COMP:11060"/>
        <dbReference type="Rhea" id="RHEA-COMP:11605"/>
        <dbReference type="ChEBI" id="CHEBI:15377"/>
        <dbReference type="ChEBI" id="CHEBI:30013"/>
        <dbReference type="ChEBI" id="CHEBI:43474"/>
        <dbReference type="ChEBI" id="CHEBI:61977"/>
        <dbReference type="EC" id="3.1.3.16"/>
    </reaction>
</comment>
<evidence type="ECO:0000256" key="3">
    <source>
        <dbReference type="ARBA" id="ARBA00022723"/>
    </source>
</evidence>
<proteinExistence type="inferred from homology"/>
<keyword evidence="8 12" id="KW-0539">Nucleus</keyword>
<organism evidence="14 15">
    <name type="scientific">Lachancea mirantina</name>
    <dbReference type="NCBI Taxonomy" id="1230905"/>
    <lineage>
        <taxon>Eukaryota</taxon>
        <taxon>Fungi</taxon>
        <taxon>Dikarya</taxon>
        <taxon>Ascomycota</taxon>
        <taxon>Saccharomycotina</taxon>
        <taxon>Saccharomycetes</taxon>
        <taxon>Saccharomycetales</taxon>
        <taxon>Saccharomycetaceae</taxon>
        <taxon>Lachancea</taxon>
    </lineage>
</organism>